<proteinExistence type="predicted"/>
<organism evidence="1 2">
    <name type="scientific">Hymenobacter algoricola</name>
    <dbReference type="NCBI Taxonomy" id="486267"/>
    <lineage>
        <taxon>Bacteria</taxon>
        <taxon>Pseudomonadati</taxon>
        <taxon>Bacteroidota</taxon>
        <taxon>Cytophagia</taxon>
        <taxon>Cytophagales</taxon>
        <taxon>Hymenobacteraceae</taxon>
        <taxon>Hymenobacter</taxon>
    </lineage>
</organism>
<gene>
    <name evidence="1" type="ORF">GCM10022406_39640</name>
</gene>
<accession>A0ABP7NTX4</accession>
<sequence>MLLTTDQELARYVRLDSNDFPDVLPPEIERLEQQLLQPVLGTVLLTWLQAQYDAGVAAGSVAAQLLGVVQAPLARLAVAGVAVELQMTISSTGIQIVSTATHKTAFQWQTKALEKTLLRKGHLDMVELLRWLEANRDASDELRAWAAGPGQDYRQQLLVSAEEFSYFENISNSWPVFEALKPLMRRQELFILESQLGPEFLQELRDQVRTRALSVENEALMQLYVRPALASLTLARAVPELGLRLTGDGIELMVARIDDSNEKEADAGLDQLLAARAHEAQRAADIMLEKMRAYLARTASATKYATYFASKPPTPEAIPLNTVESRVYRLI</sequence>
<evidence type="ECO:0000313" key="2">
    <source>
        <dbReference type="Proteomes" id="UP001499909"/>
    </source>
</evidence>
<reference evidence="2" key="1">
    <citation type="journal article" date="2019" name="Int. J. Syst. Evol. Microbiol.">
        <title>The Global Catalogue of Microorganisms (GCM) 10K type strain sequencing project: providing services to taxonomists for standard genome sequencing and annotation.</title>
        <authorList>
            <consortium name="The Broad Institute Genomics Platform"/>
            <consortium name="The Broad Institute Genome Sequencing Center for Infectious Disease"/>
            <person name="Wu L."/>
            <person name="Ma J."/>
        </authorList>
    </citation>
    <scope>NUCLEOTIDE SEQUENCE [LARGE SCALE GENOMIC DNA]</scope>
    <source>
        <strain evidence="2">JCM 17214</strain>
    </source>
</reference>
<comment type="caution">
    <text evidence="1">The sequence shown here is derived from an EMBL/GenBank/DDBJ whole genome shotgun (WGS) entry which is preliminary data.</text>
</comment>
<dbReference type="Proteomes" id="UP001499909">
    <property type="component" value="Unassembled WGS sequence"/>
</dbReference>
<dbReference type="InterPro" id="IPR046558">
    <property type="entry name" value="DUF6712"/>
</dbReference>
<dbReference type="EMBL" id="BAABDH010000112">
    <property type="protein sequence ID" value="GAA3954033.1"/>
    <property type="molecule type" value="Genomic_DNA"/>
</dbReference>
<dbReference type="Pfam" id="PF20459">
    <property type="entry name" value="DUF6712"/>
    <property type="match status" value="2"/>
</dbReference>
<protein>
    <submittedName>
        <fullName evidence="1">Uncharacterized protein</fullName>
    </submittedName>
</protein>
<keyword evidence="2" id="KW-1185">Reference proteome</keyword>
<dbReference type="RefSeq" id="WP_345117721.1">
    <property type="nucleotide sequence ID" value="NZ_BAABDH010000112.1"/>
</dbReference>
<evidence type="ECO:0000313" key="1">
    <source>
        <dbReference type="EMBL" id="GAA3954033.1"/>
    </source>
</evidence>
<name>A0ABP7NTX4_9BACT</name>